<keyword evidence="1" id="KW-0812">Transmembrane</keyword>
<evidence type="ECO:0000313" key="3">
    <source>
        <dbReference type="Proteomes" id="UP000691718"/>
    </source>
</evidence>
<keyword evidence="1" id="KW-0472">Membrane</keyword>
<dbReference type="AlphaFoldDB" id="A0A8S3XJR0"/>
<organism evidence="2 3">
    <name type="scientific">Parnassius apollo</name>
    <name type="common">Apollo butterfly</name>
    <name type="synonym">Papilio apollo</name>
    <dbReference type="NCBI Taxonomy" id="110799"/>
    <lineage>
        <taxon>Eukaryota</taxon>
        <taxon>Metazoa</taxon>
        <taxon>Ecdysozoa</taxon>
        <taxon>Arthropoda</taxon>
        <taxon>Hexapoda</taxon>
        <taxon>Insecta</taxon>
        <taxon>Pterygota</taxon>
        <taxon>Neoptera</taxon>
        <taxon>Endopterygota</taxon>
        <taxon>Lepidoptera</taxon>
        <taxon>Glossata</taxon>
        <taxon>Ditrysia</taxon>
        <taxon>Papilionoidea</taxon>
        <taxon>Papilionidae</taxon>
        <taxon>Parnassiinae</taxon>
        <taxon>Parnassini</taxon>
        <taxon>Parnassius</taxon>
        <taxon>Parnassius</taxon>
    </lineage>
</organism>
<keyword evidence="1" id="KW-1133">Transmembrane helix</keyword>
<evidence type="ECO:0000256" key="1">
    <source>
        <dbReference type="SAM" id="Phobius"/>
    </source>
</evidence>
<comment type="caution">
    <text evidence="2">The sequence shown here is derived from an EMBL/GenBank/DDBJ whole genome shotgun (WGS) entry which is preliminary data.</text>
</comment>
<dbReference type="EMBL" id="CAJQZP010001163">
    <property type="protein sequence ID" value="CAG5024457.1"/>
    <property type="molecule type" value="Genomic_DNA"/>
</dbReference>
<reference evidence="2" key="1">
    <citation type="submission" date="2021-04" db="EMBL/GenBank/DDBJ databases">
        <authorList>
            <person name="Tunstrom K."/>
        </authorList>
    </citation>
    <scope>NUCLEOTIDE SEQUENCE</scope>
</reference>
<feature type="transmembrane region" description="Helical" evidence="1">
    <location>
        <begin position="15"/>
        <end position="42"/>
    </location>
</feature>
<feature type="transmembrane region" description="Helical" evidence="1">
    <location>
        <begin position="148"/>
        <end position="169"/>
    </location>
</feature>
<name>A0A8S3XJR0_PARAO</name>
<feature type="transmembrane region" description="Helical" evidence="1">
    <location>
        <begin position="126"/>
        <end position="142"/>
    </location>
</feature>
<gene>
    <name evidence="2" type="ORF">PAPOLLO_LOCUS18147</name>
</gene>
<sequence length="250" mass="29077">MRCDLTHQQLKEKMLIAGVIMFFVTTYLTHIASFVFHTFQAYASKKEMITFYLYEFHMFEDIMALLLLMQVASFVIQLHSAFKQMNNRLGEVLHMQELITRKSLRDISNSYVRLCFVARNFNEENGFMIFVTFTSIVTSIFINSYFLILILCVSDGAVNQLFTIFLITIRNREEMTGGRTKCTALINQVLYPYSMVLVQKDLKNEVPFSIATDASNKRKQKILSSCDSIFLPKDGICHKILDFYEDSFED</sequence>
<protein>
    <submittedName>
        <fullName evidence="2">(apollo) hypothetical protein</fullName>
    </submittedName>
</protein>
<feature type="transmembrane region" description="Helical" evidence="1">
    <location>
        <begin position="62"/>
        <end position="82"/>
    </location>
</feature>
<proteinExistence type="predicted"/>
<evidence type="ECO:0000313" key="2">
    <source>
        <dbReference type="EMBL" id="CAG5024457.1"/>
    </source>
</evidence>
<accession>A0A8S3XJR0</accession>
<keyword evidence="3" id="KW-1185">Reference proteome</keyword>
<dbReference type="OrthoDB" id="6159421at2759"/>
<dbReference type="Proteomes" id="UP000691718">
    <property type="component" value="Unassembled WGS sequence"/>
</dbReference>